<dbReference type="EMBL" id="AP027080">
    <property type="protein sequence ID" value="BDU74264.1"/>
    <property type="molecule type" value="Genomic_DNA"/>
</dbReference>
<sequence>MDIAITTPPSRRKYYAWGGAGLGILVLTLALGRLKPAVPSVERQSILVDTVKRGPMVFQVRGTGTLQPVDVRWITTGFDSRVEKIRVYPGTPVKADTVILELSNPELQQAALDAQWQFKAAEGELISAKARVQEALLDKRATLATVKASYASARMDLDANERLEKEGLVARQVLMQARGRAEELTTRYQIEQERLKIGEASLTAQLAASSAKVEQARALWLLKASQVEALKVRAGLQGVLQLLPVQVGQRLAPGSTLAKVAEPSRLKAELRISETQAKDLVLGQTVSVDTRNGLVQGRVARIDPAVVNGTVLVDATLEGALPKGARPDLSVEGIIELDRSADGLFVGRPVQAQAYGTLGLYRLAPDGSEAQRVQVRLGRGSVSTIEVLDGLKPGDQVILSDTSAWDASERIRIK</sequence>
<dbReference type="PANTHER" id="PTHR32347">
    <property type="entry name" value="EFFLUX SYSTEM COMPONENT YKNX-RELATED"/>
    <property type="match status" value="1"/>
</dbReference>
<dbReference type="Gene3D" id="2.40.420.20">
    <property type="match status" value="1"/>
</dbReference>
<dbReference type="InterPro" id="IPR050465">
    <property type="entry name" value="UPF0194_transport"/>
</dbReference>
<evidence type="ECO:0000256" key="1">
    <source>
        <dbReference type="ARBA" id="ARBA00004196"/>
    </source>
</evidence>
<comment type="subcellular location">
    <subcellularLocation>
        <location evidence="1">Cell envelope</location>
    </subcellularLocation>
</comment>
<dbReference type="RefSeq" id="WP_316412938.1">
    <property type="nucleotide sequence ID" value="NZ_AP027080.1"/>
</dbReference>
<dbReference type="PANTHER" id="PTHR32347:SF23">
    <property type="entry name" value="BLL5650 PROTEIN"/>
    <property type="match status" value="1"/>
</dbReference>
<protein>
    <submittedName>
        <fullName evidence="4">RND transporter</fullName>
    </submittedName>
</protein>
<organism evidence="4 5">
    <name type="scientific">Mesoterricola silvestris</name>
    <dbReference type="NCBI Taxonomy" id="2927979"/>
    <lineage>
        <taxon>Bacteria</taxon>
        <taxon>Pseudomonadati</taxon>
        <taxon>Acidobacteriota</taxon>
        <taxon>Holophagae</taxon>
        <taxon>Holophagales</taxon>
        <taxon>Holophagaceae</taxon>
        <taxon>Mesoterricola</taxon>
    </lineage>
</organism>
<evidence type="ECO:0000313" key="4">
    <source>
        <dbReference type="EMBL" id="BDU74264.1"/>
    </source>
</evidence>
<evidence type="ECO:0000313" key="5">
    <source>
        <dbReference type="Proteomes" id="UP001238179"/>
    </source>
</evidence>
<dbReference type="KEGG" id="msil:METEAL_34380"/>
<gene>
    <name evidence="4" type="ORF">METEAL_34380</name>
</gene>
<dbReference type="Gene3D" id="2.40.30.170">
    <property type="match status" value="1"/>
</dbReference>
<keyword evidence="3" id="KW-0812">Transmembrane</keyword>
<proteinExistence type="predicted"/>
<name>A0AA48GQI5_9BACT</name>
<dbReference type="GO" id="GO:0030313">
    <property type="term" value="C:cell envelope"/>
    <property type="evidence" value="ECO:0007669"/>
    <property type="project" value="UniProtKB-SubCell"/>
</dbReference>
<evidence type="ECO:0000256" key="3">
    <source>
        <dbReference type="SAM" id="Phobius"/>
    </source>
</evidence>
<dbReference type="Proteomes" id="UP001238179">
    <property type="component" value="Chromosome"/>
</dbReference>
<keyword evidence="2" id="KW-0175">Coiled coil</keyword>
<keyword evidence="5" id="KW-1185">Reference proteome</keyword>
<dbReference type="AlphaFoldDB" id="A0AA48GQI5"/>
<keyword evidence="3" id="KW-1133">Transmembrane helix</keyword>
<keyword evidence="3" id="KW-0472">Membrane</keyword>
<evidence type="ECO:0000256" key="2">
    <source>
        <dbReference type="ARBA" id="ARBA00023054"/>
    </source>
</evidence>
<dbReference type="Gene3D" id="2.40.50.100">
    <property type="match status" value="1"/>
</dbReference>
<feature type="transmembrane region" description="Helical" evidence="3">
    <location>
        <begin position="14"/>
        <end position="34"/>
    </location>
</feature>
<accession>A0AA48GQI5</accession>
<reference evidence="5" key="1">
    <citation type="journal article" date="2023" name="Int. J. Syst. Evol. Microbiol.">
        <title>Mesoterricola silvestris gen. nov., sp. nov., Mesoterricola sediminis sp. nov., Geothrix oryzae sp. nov., Geothrix edaphica sp. nov., Geothrix rubra sp. nov., and Geothrix limicola sp. nov., six novel members of Acidobacteriota isolated from soils.</title>
        <authorList>
            <person name="Itoh H."/>
            <person name="Sugisawa Y."/>
            <person name="Mise K."/>
            <person name="Xu Z."/>
            <person name="Kuniyasu M."/>
            <person name="Ushijima N."/>
            <person name="Kawano K."/>
            <person name="Kobayashi E."/>
            <person name="Shiratori Y."/>
            <person name="Masuda Y."/>
            <person name="Senoo K."/>
        </authorList>
    </citation>
    <scope>NUCLEOTIDE SEQUENCE [LARGE SCALE GENOMIC DNA]</scope>
    <source>
        <strain evidence="5">W79</strain>
    </source>
</reference>
<dbReference type="Gene3D" id="1.10.287.470">
    <property type="entry name" value="Helix hairpin bin"/>
    <property type="match status" value="1"/>
</dbReference>